<evidence type="ECO:0000256" key="2">
    <source>
        <dbReference type="ARBA" id="ARBA00022692"/>
    </source>
</evidence>
<dbReference type="GO" id="GO:0016020">
    <property type="term" value="C:membrane"/>
    <property type="evidence" value="ECO:0007669"/>
    <property type="project" value="UniProtKB-SubCell"/>
</dbReference>
<proteinExistence type="predicted"/>
<evidence type="ECO:0000256" key="1">
    <source>
        <dbReference type="ARBA" id="ARBA00004167"/>
    </source>
</evidence>
<evidence type="ECO:0000313" key="9">
    <source>
        <dbReference type="Proteomes" id="UP000254504"/>
    </source>
</evidence>
<gene>
    <name evidence="7" type="ORF">ATR_0733</name>
    <name evidence="8" type="ORF">CRU87_06665</name>
</gene>
<keyword evidence="10" id="KW-1185">Reference proteome</keyword>
<organism evidence="7 9">
    <name type="scientific">Aliarcobacter trophiarum LMG 25534</name>
    <dbReference type="NCBI Taxonomy" id="1032241"/>
    <lineage>
        <taxon>Bacteria</taxon>
        <taxon>Pseudomonadati</taxon>
        <taxon>Campylobacterota</taxon>
        <taxon>Epsilonproteobacteria</taxon>
        <taxon>Campylobacterales</taxon>
        <taxon>Arcobacteraceae</taxon>
        <taxon>Aliarcobacter</taxon>
    </lineage>
</organism>
<evidence type="ECO:0000256" key="4">
    <source>
        <dbReference type="ARBA" id="ARBA00023136"/>
    </source>
</evidence>
<feature type="domain" description="Bacterial virulence protein VirB8" evidence="6">
    <location>
        <begin position="16"/>
        <end position="225"/>
    </location>
</feature>
<evidence type="ECO:0000313" key="8">
    <source>
        <dbReference type="EMBL" id="RXJ91067.1"/>
    </source>
</evidence>
<feature type="transmembrane region" description="Helical" evidence="5">
    <location>
        <begin position="34"/>
        <end position="58"/>
    </location>
</feature>
<dbReference type="InterPro" id="IPR032710">
    <property type="entry name" value="NTF2-like_dom_sf"/>
</dbReference>
<dbReference type="CDD" id="cd16424">
    <property type="entry name" value="VirB8"/>
    <property type="match status" value="1"/>
</dbReference>
<evidence type="ECO:0000313" key="10">
    <source>
        <dbReference type="Proteomes" id="UP000289132"/>
    </source>
</evidence>
<dbReference type="Proteomes" id="UP000254504">
    <property type="component" value="Chromosome"/>
</dbReference>
<dbReference type="RefSeq" id="WP_115428129.1">
    <property type="nucleotide sequence ID" value="NZ_CP031367.1"/>
</dbReference>
<dbReference type="InterPro" id="IPR007430">
    <property type="entry name" value="VirB8"/>
</dbReference>
<evidence type="ECO:0000313" key="7">
    <source>
        <dbReference type="EMBL" id="AXK48602.1"/>
    </source>
</evidence>
<evidence type="ECO:0000256" key="3">
    <source>
        <dbReference type="ARBA" id="ARBA00022989"/>
    </source>
</evidence>
<sequence length="228" mass="26460">MKTKYVTDDNFDKSNALDFETSRSYLINKSNKRAWLVAIISLFVTVLLVIAIVVMLPLKRVDVVAVKVDKNGFVEVVTNLQEQVMKTDEAIDKHFIARYVKTREQYYYNTLNQDYERTQMLSSKLVSDSYIKFMTADKTGRYETLKNKFEIEAEILSIVLNDSNGTKTSTIRVQTKEKDLTTSNTKENIKVITLTYDYLPMKQNSKSRLENPLGFVINSYRIDEEIKE</sequence>
<dbReference type="Gene3D" id="3.10.450.230">
    <property type="entry name" value="VirB8 protein"/>
    <property type="match status" value="1"/>
</dbReference>
<dbReference type="AlphaFoldDB" id="A0AAD0VLU3"/>
<keyword evidence="3 5" id="KW-1133">Transmembrane helix</keyword>
<dbReference type="PIRSF" id="PIRSF003299">
    <property type="entry name" value="VirB8_PtlE"/>
    <property type="match status" value="1"/>
</dbReference>
<keyword evidence="2 5" id="KW-0812">Transmembrane</keyword>
<accession>A0AAD0VLU3</accession>
<dbReference type="GO" id="GO:0030255">
    <property type="term" value="P:protein secretion by the type IV secretion system"/>
    <property type="evidence" value="ECO:0007669"/>
    <property type="project" value="InterPro"/>
</dbReference>
<dbReference type="Proteomes" id="UP000289132">
    <property type="component" value="Unassembled WGS sequence"/>
</dbReference>
<reference evidence="7 9" key="2">
    <citation type="submission" date="2018-07" db="EMBL/GenBank/DDBJ databases">
        <title>Complete genome of the Arcobacter trophiarum type strain LMG 25534.</title>
        <authorList>
            <person name="Miller W.G."/>
            <person name="Yee E."/>
        </authorList>
    </citation>
    <scope>NUCLEOTIDE SEQUENCE [LARGE SCALE GENOMIC DNA]</scope>
    <source>
        <strain evidence="7 9">LMG 25534</strain>
    </source>
</reference>
<evidence type="ECO:0000259" key="6">
    <source>
        <dbReference type="Pfam" id="PF04335"/>
    </source>
</evidence>
<keyword evidence="4 5" id="KW-0472">Membrane</keyword>
<comment type="subcellular location">
    <subcellularLocation>
        <location evidence="1">Membrane</location>
        <topology evidence="1">Single-pass membrane protein</topology>
    </subcellularLocation>
</comment>
<dbReference type="Pfam" id="PF04335">
    <property type="entry name" value="VirB8"/>
    <property type="match status" value="1"/>
</dbReference>
<name>A0AAD0VLU3_9BACT</name>
<dbReference type="InterPro" id="IPR026264">
    <property type="entry name" value="VirB8/PtlE"/>
</dbReference>
<protein>
    <submittedName>
        <fullName evidence="8">Conjugal transfer protein TraJ</fullName>
    </submittedName>
    <submittedName>
        <fullName evidence="7">P-type type IV conjugative transfer system protein TrbF/VirB8</fullName>
    </submittedName>
</protein>
<dbReference type="KEGG" id="atp:ATR_0733"/>
<dbReference type="EMBL" id="CP031367">
    <property type="protein sequence ID" value="AXK48602.1"/>
    <property type="molecule type" value="Genomic_DNA"/>
</dbReference>
<dbReference type="EMBL" id="PDKD01000010">
    <property type="protein sequence ID" value="RXJ91067.1"/>
    <property type="molecule type" value="Genomic_DNA"/>
</dbReference>
<dbReference type="SUPFAM" id="SSF54427">
    <property type="entry name" value="NTF2-like"/>
    <property type="match status" value="1"/>
</dbReference>
<evidence type="ECO:0000256" key="5">
    <source>
        <dbReference type="SAM" id="Phobius"/>
    </source>
</evidence>
<reference evidence="8 10" key="1">
    <citation type="submission" date="2017-10" db="EMBL/GenBank/DDBJ databases">
        <title>Genomics of the genus Arcobacter.</title>
        <authorList>
            <person name="Perez-Cataluna A."/>
            <person name="Figueras M.J."/>
        </authorList>
    </citation>
    <scope>NUCLEOTIDE SEQUENCE [LARGE SCALE GENOMIC DNA]</scope>
    <source>
        <strain evidence="8 10">LMG 25534</strain>
    </source>
</reference>